<dbReference type="OrthoDB" id="246483at2"/>
<feature type="compositionally biased region" description="Basic and acidic residues" evidence="1">
    <location>
        <begin position="284"/>
        <end position="298"/>
    </location>
</feature>
<feature type="transmembrane region" description="Helical" evidence="2">
    <location>
        <begin position="47"/>
        <end position="76"/>
    </location>
</feature>
<feature type="transmembrane region" description="Helical" evidence="2">
    <location>
        <begin position="196"/>
        <end position="219"/>
    </location>
</feature>
<feature type="compositionally biased region" description="Acidic residues" evidence="1">
    <location>
        <begin position="364"/>
        <end position="377"/>
    </location>
</feature>
<feature type="compositionally biased region" description="Basic residues" evidence="1">
    <location>
        <begin position="269"/>
        <end position="278"/>
    </location>
</feature>
<dbReference type="eggNOG" id="COG0810">
    <property type="taxonomic scope" value="Bacteria"/>
</dbReference>
<evidence type="ECO:0000256" key="2">
    <source>
        <dbReference type="SAM" id="Phobius"/>
    </source>
</evidence>
<reference evidence="3 4" key="1">
    <citation type="journal article" date="2009" name="Stand. Genomic Sci.">
        <title>Complete genome sequence of Pirellula staleyi type strain (ATCC 27377).</title>
        <authorList>
            <person name="Clum A."/>
            <person name="Tindall B.J."/>
            <person name="Sikorski J."/>
            <person name="Ivanova N."/>
            <person name="Mavrommatis K."/>
            <person name="Lucas S."/>
            <person name="Glavina del Rio T."/>
            <person name="Nolan M."/>
            <person name="Chen F."/>
            <person name="Tice H."/>
            <person name="Pitluck S."/>
            <person name="Cheng J.F."/>
            <person name="Chertkov O."/>
            <person name="Brettin T."/>
            <person name="Han C."/>
            <person name="Detter J.C."/>
            <person name="Kuske C."/>
            <person name="Bruce D."/>
            <person name="Goodwin L."/>
            <person name="Ovchinikova G."/>
            <person name="Pati A."/>
            <person name="Mikhailova N."/>
            <person name="Chen A."/>
            <person name="Palaniappan K."/>
            <person name="Land M."/>
            <person name="Hauser L."/>
            <person name="Chang Y.J."/>
            <person name="Jeffries C.D."/>
            <person name="Chain P."/>
            <person name="Rohde M."/>
            <person name="Goker M."/>
            <person name="Bristow J."/>
            <person name="Eisen J.A."/>
            <person name="Markowitz V."/>
            <person name="Hugenholtz P."/>
            <person name="Kyrpides N.C."/>
            <person name="Klenk H.P."/>
            <person name="Lapidus A."/>
        </authorList>
    </citation>
    <scope>NUCLEOTIDE SEQUENCE [LARGE SCALE GENOMIC DNA]</scope>
    <source>
        <strain evidence="4">ATCC 27377 / DSM 6068 / ICPB 4128</strain>
    </source>
</reference>
<feature type="transmembrane region" description="Helical" evidence="2">
    <location>
        <begin position="96"/>
        <end position="117"/>
    </location>
</feature>
<accession>D2QZF5</accession>
<dbReference type="KEGG" id="psl:Psta_0016"/>
<organism evidence="3 4">
    <name type="scientific">Pirellula staleyi (strain ATCC 27377 / DSM 6068 / ICPB 4128)</name>
    <name type="common">Pirella staleyi</name>
    <dbReference type="NCBI Taxonomy" id="530564"/>
    <lineage>
        <taxon>Bacteria</taxon>
        <taxon>Pseudomonadati</taxon>
        <taxon>Planctomycetota</taxon>
        <taxon>Planctomycetia</taxon>
        <taxon>Pirellulales</taxon>
        <taxon>Pirellulaceae</taxon>
        <taxon>Pirellula</taxon>
    </lineage>
</organism>
<feature type="region of interest" description="Disordered" evidence="1">
    <location>
        <begin position="266"/>
        <end position="402"/>
    </location>
</feature>
<keyword evidence="2" id="KW-0472">Membrane</keyword>
<keyword evidence="2" id="KW-0812">Transmembrane</keyword>
<proteinExistence type="predicted"/>
<evidence type="ECO:0000256" key="1">
    <source>
        <dbReference type="SAM" id="MobiDB-lite"/>
    </source>
</evidence>
<dbReference type="Proteomes" id="UP000001887">
    <property type="component" value="Chromosome"/>
</dbReference>
<keyword evidence="2" id="KW-1133">Transmembrane helix</keyword>
<feature type="compositionally biased region" description="Basic residues" evidence="1">
    <location>
        <begin position="386"/>
        <end position="402"/>
    </location>
</feature>
<dbReference type="AlphaFoldDB" id="D2QZF5"/>
<dbReference type="HOGENOM" id="CLU_684850_0_0_0"/>
<evidence type="ECO:0000313" key="3">
    <source>
        <dbReference type="EMBL" id="ADB14713.1"/>
    </source>
</evidence>
<feature type="transmembrane region" description="Helical" evidence="2">
    <location>
        <begin position="129"/>
        <end position="149"/>
    </location>
</feature>
<keyword evidence="4" id="KW-1185">Reference proteome</keyword>
<name>D2QZF5_PIRSD</name>
<gene>
    <name evidence="3" type="ordered locus">Psta_0016</name>
</gene>
<feature type="transmembrane region" description="Helical" evidence="2">
    <location>
        <begin position="169"/>
        <end position="189"/>
    </location>
</feature>
<dbReference type="EMBL" id="CP001848">
    <property type="protein sequence ID" value="ADB14713.1"/>
    <property type="molecule type" value="Genomic_DNA"/>
</dbReference>
<protein>
    <submittedName>
        <fullName evidence="3">Uncharacterized protein</fullName>
    </submittedName>
</protein>
<feature type="transmembrane region" description="Helical" evidence="2">
    <location>
        <begin position="231"/>
        <end position="250"/>
    </location>
</feature>
<evidence type="ECO:0000313" key="4">
    <source>
        <dbReference type="Proteomes" id="UP000001887"/>
    </source>
</evidence>
<feature type="compositionally biased region" description="Low complexity" evidence="1">
    <location>
        <begin position="315"/>
        <end position="335"/>
    </location>
</feature>
<feature type="compositionally biased region" description="Low complexity" evidence="1">
    <location>
        <begin position="349"/>
        <end position="363"/>
    </location>
</feature>
<sequence>MDEIASPTETTDTIPLEGAKGPVRAYAPAVLEDRQLRTSDFVPRRPAIVTMAILLLLTAVAAVETLHIFVATSPLADPAGKLSAVNLAARGSLGSWLSSMTLGAAAAGAMAIFSIRVHRVDDYKGRYRVWLWTAGVMLLGSIDSATGLRDCFAYAMTSLVGWPPEGSTQLWWLMAYSAITLTLGVRLSLEMWPSLVSFSGLAVTSLLYVAAALAAVGVYPESGPLLDSVVSSSLAMVAHASLLSTLLLFARHVCLDAEGRLMVSVQKEKKPRAKRKPKLSVVDGEEKAESTKSRKADAESDDDEDEKPAAETKKQPAATAPAAKSTAPAAAAKPAGSGPLAGLKFGSSAAPAKPAAITSAAAATDDDDDLDDEDADDGDRSMSRAERKRLKKMARQQQRRAA</sequence>